<dbReference type="GO" id="GO:0004034">
    <property type="term" value="F:aldose 1-epimerase activity"/>
    <property type="evidence" value="ECO:0007669"/>
    <property type="project" value="UniProtKB-EC"/>
</dbReference>
<reference evidence="14 15" key="1">
    <citation type="submission" date="2019-07" db="EMBL/GenBank/DDBJ databases">
        <title>Whole genome shotgun sequence of Halomonas variabilis NBRC 102410.</title>
        <authorList>
            <person name="Hosoyama A."/>
            <person name="Uohara A."/>
            <person name="Ohji S."/>
            <person name="Ichikawa N."/>
        </authorList>
    </citation>
    <scope>NUCLEOTIDE SEQUENCE [LARGE SCALE GENOMIC DNA]</scope>
    <source>
        <strain evidence="14 15">NBRC 102410</strain>
    </source>
</reference>
<evidence type="ECO:0000256" key="6">
    <source>
        <dbReference type="ARBA" id="ARBA00022553"/>
    </source>
</evidence>
<evidence type="ECO:0000256" key="12">
    <source>
        <dbReference type="PIRSR" id="PIRSR005096-3"/>
    </source>
</evidence>
<comment type="similarity">
    <text evidence="3 9">Belongs to the aldose epimerase family.</text>
</comment>
<dbReference type="Pfam" id="PF01263">
    <property type="entry name" value="Aldose_epim"/>
    <property type="match status" value="1"/>
</dbReference>
<dbReference type="Gene3D" id="2.70.98.10">
    <property type="match status" value="1"/>
</dbReference>
<dbReference type="CDD" id="cd09019">
    <property type="entry name" value="galactose_mutarotase_like"/>
    <property type="match status" value="1"/>
</dbReference>
<feature type="chain" id="PRO_5022201993" description="Aldose 1-epimerase" evidence="13">
    <location>
        <begin position="34"/>
        <end position="410"/>
    </location>
</feature>
<feature type="binding site" evidence="11">
    <location>
        <position position="302"/>
    </location>
    <ligand>
        <name>beta-D-galactose</name>
        <dbReference type="ChEBI" id="CHEBI:27667"/>
    </ligand>
</feature>
<dbReference type="PANTHER" id="PTHR10091:SF0">
    <property type="entry name" value="GALACTOSE MUTAROTASE"/>
    <property type="match status" value="1"/>
</dbReference>
<dbReference type="PANTHER" id="PTHR10091">
    <property type="entry name" value="ALDOSE-1-EPIMERASE"/>
    <property type="match status" value="1"/>
</dbReference>
<dbReference type="EMBL" id="BJXV01000001">
    <property type="protein sequence ID" value="GEN26677.1"/>
    <property type="molecule type" value="Genomic_DNA"/>
</dbReference>
<feature type="signal peptide" evidence="13">
    <location>
        <begin position="1"/>
        <end position="33"/>
    </location>
</feature>
<dbReference type="UniPathway" id="UPA00242"/>
<dbReference type="RefSeq" id="WP_146872774.1">
    <property type="nucleotide sequence ID" value="NZ_BJXV01000001.1"/>
</dbReference>
<comment type="caution">
    <text evidence="14">The sequence shown here is derived from an EMBL/GenBank/DDBJ whole genome shotgun (WGS) entry which is preliminary data.</text>
</comment>
<evidence type="ECO:0000256" key="8">
    <source>
        <dbReference type="ARBA" id="ARBA00023277"/>
    </source>
</evidence>
<dbReference type="InterPro" id="IPR015443">
    <property type="entry name" value="Aldose_1-epimerase"/>
</dbReference>
<organism evidence="14 15">
    <name type="scientific">Halovibrio variabilis</name>
    <dbReference type="NCBI Taxonomy" id="31910"/>
    <lineage>
        <taxon>Bacteria</taxon>
        <taxon>Pseudomonadati</taxon>
        <taxon>Pseudomonadota</taxon>
        <taxon>Gammaproteobacteria</taxon>
        <taxon>Oceanospirillales</taxon>
        <taxon>Halomonadaceae</taxon>
        <taxon>Halovibrio</taxon>
    </lineage>
</organism>
<dbReference type="OrthoDB" id="9779408at2"/>
<keyword evidence="7 9" id="KW-0413">Isomerase</keyword>
<evidence type="ECO:0000313" key="15">
    <source>
        <dbReference type="Proteomes" id="UP000321303"/>
    </source>
</evidence>
<dbReference type="Proteomes" id="UP000321303">
    <property type="component" value="Unassembled WGS sequence"/>
</dbReference>
<name>A0A511UJB7_9GAMM</name>
<dbReference type="GO" id="GO:0006006">
    <property type="term" value="P:glucose metabolic process"/>
    <property type="evidence" value="ECO:0007669"/>
    <property type="project" value="TreeGrafter"/>
</dbReference>
<dbReference type="FunFam" id="2.70.98.10:FF:000003">
    <property type="entry name" value="Aldose 1-epimerase"/>
    <property type="match status" value="1"/>
</dbReference>
<dbReference type="GO" id="GO:0030246">
    <property type="term" value="F:carbohydrate binding"/>
    <property type="evidence" value="ECO:0007669"/>
    <property type="project" value="InterPro"/>
</dbReference>
<dbReference type="InterPro" id="IPR008183">
    <property type="entry name" value="Aldose_1/G6P_1-epimerase"/>
</dbReference>
<comment type="pathway">
    <text evidence="2 9">Carbohydrate metabolism; hexose metabolism.</text>
</comment>
<evidence type="ECO:0000256" key="5">
    <source>
        <dbReference type="ARBA" id="ARBA00022490"/>
    </source>
</evidence>
<evidence type="ECO:0000256" key="9">
    <source>
        <dbReference type="PIRNR" id="PIRNR005096"/>
    </source>
</evidence>
<evidence type="ECO:0000256" key="2">
    <source>
        <dbReference type="ARBA" id="ARBA00005028"/>
    </source>
</evidence>
<gene>
    <name evidence="14" type="primary">galM</name>
    <name evidence="14" type="ORF">HVA01_03230</name>
</gene>
<evidence type="ECO:0000256" key="4">
    <source>
        <dbReference type="ARBA" id="ARBA00011245"/>
    </source>
</evidence>
<feature type="active site" description="Proton acceptor" evidence="10">
    <location>
        <position position="370"/>
    </location>
</feature>
<dbReference type="InterPro" id="IPR014718">
    <property type="entry name" value="GH-type_carb-bd"/>
</dbReference>
<evidence type="ECO:0000256" key="7">
    <source>
        <dbReference type="ARBA" id="ARBA00023235"/>
    </source>
</evidence>
<proteinExistence type="inferred from homology"/>
<keyword evidence="6" id="KW-0597">Phosphoprotein</keyword>
<comment type="subcellular location">
    <subcellularLocation>
        <location evidence="1">Cytoplasm</location>
    </subcellularLocation>
</comment>
<evidence type="ECO:0000256" key="3">
    <source>
        <dbReference type="ARBA" id="ARBA00006206"/>
    </source>
</evidence>
<feature type="binding site" evidence="12">
    <location>
        <begin position="130"/>
        <end position="131"/>
    </location>
    <ligand>
        <name>beta-D-galactose</name>
        <dbReference type="ChEBI" id="CHEBI:27667"/>
    </ligand>
</feature>
<evidence type="ECO:0000256" key="1">
    <source>
        <dbReference type="ARBA" id="ARBA00004496"/>
    </source>
</evidence>
<dbReference type="EC" id="5.1.3.3" evidence="9"/>
<keyword evidence="5" id="KW-0963">Cytoplasm</keyword>
<dbReference type="InterPro" id="IPR047215">
    <property type="entry name" value="Galactose_mutarotase-like"/>
</dbReference>
<dbReference type="NCBIfam" id="NF008277">
    <property type="entry name" value="PRK11055.1"/>
    <property type="match status" value="1"/>
</dbReference>
<comment type="subunit">
    <text evidence="4">Monomer.</text>
</comment>
<dbReference type="AlphaFoldDB" id="A0A511UJB7"/>
<keyword evidence="15" id="KW-1185">Reference proteome</keyword>
<evidence type="ECO:0000256" key="10">
    <source>
        <dbReference type="PIRSR" id="PIRSR005096-1"/>
    </source>
</evidence>
<sequence length="410" mass="44575">MSLMYAQSVTAGPKLLLSAGVAMLLLSAAQAQAQGEQTTAGNSAGNSIEKSVFGHLPDGRQVDVYRFTNANGIELQVTNYGGIILSLKTPDVDGEFDDIALGFDSLEAYLSDTYRQANPYFGAIIGRYGNRIAGGQFSLNGETYSLATNDGSNHLHGGQQGFDKVLWQAEPFENDEGTGLVLRYISEDGEEGYPGRLETEVTYTLTDADELMVDYHATTDKATPVNLTQHSYFNLKGEGSDSILDHQLMINASEFTPVNDSLIPTGELRSVEGTPFDFTQATPIGERIDQDNEQLGFGGGYDHNFVLDRDNAASDELVLAAKVWEPQSGRMVEIATTEPAIQFYSGNFLAGDLTGKQGQAYEHRSGFALETQHYPDSPNQKAFPSTILEPGDTYRSRTVYRFSAQASLDS</sequence>
<dbReference type="GO" id="GO:0005737">
    <property type="term" value="C:cytoplasm"/>
    <property type="evidence" value="ECO:0007669"/>
    <property type="project" value="UniProtKB-SubCell"/>
</dbReference>
<dbReference type="InterPro" id="IPR011013">
    <property type="entry name" value="Gal_mutarotase_sf_dom"/>
</dbReference>
<protein>
    <recommendedName>
        <fullName evidence="9">Aldose 1-epimerase</fullName>
        <ecNumber evidence="9">5.1.3.3</ecNumber>
    </recommendedName>
</protein>
<comment type="catalytic activity">
    <reaction evidence="9">
        <text>alpha-D-glucose = beta-D-glucose</text>
        <dbReference type="Rhea" id="RHEA:10264"/>
        <dbReference type="ChEBI" id="CHEBI:15903"/>
        <dbReference type="ChEBI" id="CHEBI:17925"/>
        <dbReference type="EC" id="5.1.3.3"/>
    </reaction>
</comment>
<dbReference type="GO" id="GO:0033499">
    <property type="term" value="P:galactose catabolic process via UDP-galactose, Leloir pathway"/>
    <property type="evidence" value="ECO:0007669"/>
    <property type="project" value="TreeGrafter"/>
</dbReference>
<keyword evidence="8 9" id="KW-0119">Carbohydrate metabolism</keyword>
<dbReference type="PIRSF" id="PIRSF005096">
    <property type="entry name" value="GALM"/>
    <property type="match status" value="1"/>
</dbReference>
<evidence type="ECO:0000256" key="11">
    <source>
        <dbReference type="PIRSR" id="PIRSR005096-2"/>
    </source>
</evidence>
<feature type="binding site" evidence="12">
    <location>
        <begin position="230"/>
        <end position="232"/>
    </location>
    <ligand>
        <name>beta-D-galactose</name>
        <dbReference type="ChEBI" id="CHEBI:27667"/>
    </ligand>
</feature>
<dbReference type="SUPFAM" id="SSF74650">
    <property type="entry name" value="Galactose mutarotase-like"/>
    <property type="match status" value="1"/>
</dbReference>
<feature type="active site" description="Proton donor" evidence="10">
    <location>
        <position position="230"/>
    </location>
</feature>
<accession>A0A511UJB7</accession>
<evidence type="ECO:0000256" key="13">
    <source>
        <dbReference type="SAM" id="SignalP"/>
    </source>
</evidence>
<keyword evidence="13" id="KW-0732">Signal</keyword>
<evidence type="ECO:0000313" key="14">
    <source>
        <dbReference type="EMBL" id="GEN26677.1"/>
    </source>
</evidence>